<dbReference type="Proteomes" id="UP000184304">
    <property type="component" value="Unassembled WGS sequence"/>
</dbReference>
<proteinExistence type="predicted"/>
<keyword evidence="1" id="KW-0472">Membrane</keyword>
<keyword evidence="1" id="KW-1133">Transmembrane helix</keyword>
<organism evidence="2 3">
    <name type="scientific">Aspergillus tubingensis (strain CBS 134.48)</name>
    <dbReference type="NCBI Taxonomy" id="767770"/>
    <lineage>
        <taxon>Eukaryota</taxon>
        <taxon>Fungi</taxon>
        <taxon>Dikarya</taxon>
        <taxon>Ascomycota</taxon>
        <taxon>Pezizomycotina</taxon>
        <taxon>Eurotiomycetes</taxon>
        <taxon>Eurotiomycetidae</taxon>
        <taxon>Eurotiales</taxon>
        <taxon>Aspergillaceae</taxon>
        <taxon>Aspergillus</taxon>
        <taxon>Aspergillus subgen. Circumdati</taxon>
    </lineage>
</organism>
<keyword evidence="3" id="KW-1185">Reference proteome</keyword>
<dbReference type="AlphaFoldDB" id="A0A1L9N2Q5"/>
<feature type="transmembrane region" description="Helical" evidence="1">
    <location>
        <begin position="6"/>
        <end position="26"/>
    </location>
</feature>
<sequence>MLHSAWVVFALSSLLIFTVTLTLTYWKQKKTRINDERDNNIGGKKGRKRKEEIRIYMVQ</sequence>
<name>A0A1L9N2Q5_ASPTC</name>
<accession>A0A1L9N2Q5</accession>
<dbReference type="VEuPathDB" id="FungiDB:ASPTUDRAFT_44771"/>
<evidence type="ECO:0000313" key="2">
    <source>
        <dbReference type="EMBL" id="OJI83405.1"/>
    </source>
</evidence>
<protein>
    <submittedName>
        <fullName evidence="2">Uncharacterized protein</fullName>
    </submittedName>
</protein>
<dbReference type="EMBL" id="KV878204">
    <property type="protein sequence ID" value="OJI83405.1"/>
    <property type="molecule type" value="Genomic_DNA"/>
</dbReference>
<gene>
    <name evidence="2" type="ORF">ASPTUDRAFT_44771</name>
</gene>
<evidence type="ECO:0000256" key="1">
    <source>
        <dbReference type="SAM" id="Phobius"/>
    </source>
</evidence>
<keyword evidence="1" id="KW-0812">Transmembrane</keyword>
<reference evidence="3" key="1">
    <citation type="journal article" date="2017" name="Genome Biol.">
        <title>Comparative genomics reveals high biological diversity and specific adaptations in the industrially and medically important fungal genus Aspergillus.</title>
        <authorList>
            <person name="de Vries R.P."/>
            <person name="Riley R."/>
            <person name="Wiebenga A."/>
            <person name="Aguilar-Osorio G."/>
            <person name="Amillis S."/>
            <person name="Uchima C.A."/>
            <person name="Anderluh G."/>
            <person name="Asadollahi M."/>
            <person name="Askin M."/>
            <person name="Barry K."/>
            <person name="Battaglia E."/>
            <person name="Bayram O."/>
            <person name="Benocci T."/>
            <person name="Braus-Stromeyer S.A."/>
            <person name="Caldana C."/>
            <person name="Canovas D."/>
            <person name="Cerqueira G.C."/>
            <person name="Chen F."/>
            <person name="Chen W."/>
            <person name="Choi C."/>
            <person name="Clum A."/>
            <person name="Dos Santos R.A."/>
            <person name="Damasio A.R."/>
            <person name="Diallinas G."/>
            <person name="Emri T."/>
            <person name="Fekete E."/>
            <person name="Flipphi M."/>
            <person name="Freyberg S."/>
            <person name="Gallo A."/>
            <person name="Gournas C."/>
            <person name="Habgood R."/>
            <person name="Hainaut M."/>
            <person name="Harispe M.L."/>
            <person name="Henrissat B."/>
            <person name="Hilden K.S."/>
            <person name="Hope R."/>
            <person name="Hossain A."/>
            <person name="Karabika E."/>
            <person name="Karaffa L."/>
            <person name="Karanyi Z."/>
            <person name="Krasevec N."/>
            <person name="Kuo A."/>
            <person name="Kusch H."/>
            <person name="LaButti K."/>
            <person name="Lagendijk E.L."/>
            <person name="Lapidus A."/>
            <person name="Levasseur A."/>
            <person name="Lindquist E."/>
            <person name="Lipzen A."/>
            <person name="Logrieco A.F."/>
            <person name="MacCabe A."/>
            <person name="Maekelae M.R."/>
            <person name="Malavazi I."/>
            <person name="Melin P."/>
            <person name="Meyer V."/>
            <person name="Mielnichuk N."/>
            <person name="Miskei M."/>
            <person name="Molnar A.P."/>
            <person name="Mule G."/>
            <person name="Ngan C.Y."/>
            <person name="Orejas M."/>
            <person name="Orosz E."/>
            <person name="Ouedraogo J.P."/>
            <person name="Overkamp K.M."/>
            <person name="Park H.-S."/>
            <person name="Perrone G."/>
            <person name="Piumi F."/>
            <person name="Punt P.J."/>
            <person name="Ram A.F."/>
            <person name="Ramon A."/>
            <person name="Rauscher S."/>
            <person name="Record E."/>
            <person name="Riano-Pachon D.M."/>
            <person name="Robert V."/>
            <person name="Roehrig J."/>
            <person name="Ruller R."/>
            <person name="Salamov A."/>
            <person name="Salih N.S."/>
            <person name="Samson R.A."/>
            <person name="Sandor E."/>
            <person name="Sanguinetti M."/>
            <person name="Schuetze T."/>
            <person name="Sepcic K."/>
            <person name="Shelest E."/>
            <person name="Sherlock G."/>
            <person name="Sophianopoulou V."/>
            <person name="Squina F.M."/>
            <person name="Sun H."/>
            <person name="Susca A."/>
            <person name="Todd R.B."/>
            <person name="Tsang A."/>
            <person name="Unkles S.E."/>
            <person name="van de Wiele N."/>
            <person name="van Rossen-Uffink D."/>
            <person name="Oliveira J.V."/>
            <person name="Vesth T.C."/>
            <person name="Visser J."/>
            <person name="Yu J.-H."/>
            <person name="Zhou M."/>
            <person name="Andersen M.R."/>
            <person name="Archer D.B."/>
            <person name="Baker S.E."/>
            <person name="Benoit I."/>
            <person name="Brakhage A.A."/>
            <person name="Braus G.H."/>
            <person name="Fischer R."/>
            <person name="Frisvad J.C."/>
            <person name="Goldman G.H."/>
            <person name="Houbraken J."/>
            <person name="Oakley B."/>
            <person name="Pocsi I."/>
            <person name="Scazzocchio C."/>
            <person name="Seiboth B."/>
            <person name="vanKuyk P.A."/>
            <person name="Wortman J."/>
            <person name="Dyer P.S."/>
            <person name="Grigoriev I.V."/>
        </authorList>
    </citation>
    <scope>NUCLEOTIDE SEQUENCE [LARGE SCALE GENOMIC DNA]</scope>
    <source>
        <strain evidence="3">CBS 134.48</strain>
    </source>
</reference>
<evidence type="ECO:0000313" key="3">
    <source>
        <dbReference type="Proteomes" id="UP000184304"/>
    </source>
</evidence>